<keyword evidence="5" id="KW-1185">Reference proteome</keyword>
<protein>
    <submittedName>
        <fullName evidence="4">FecR family protein</fullName>
    </submittedName>
</protein>
<dbReference type="PIRSF" id="PIRSF018266">
    <property type="entry name" value="FecR"/>
    <property type="match status" value="1"/>
</dbReference>
<sequence>MAAQQHITHLLDKYLDNSHTPADYQELLAYFDIAAHETEAEALLYKAIGAIESYPSVSTERMERVTSNAFDTLQQRIGRTHQPSLIRRLLPYAAAAILLFLSVGIYWYIQQNEFITTPVLTSEFGDDALPGGNRAYITLSDGRRIALDSTQSGLSSSNGKHVYADGAELLNSSDAEYATVSTPIGGEYEVTLPDGTRAWLNANSSLKYPTEFVGGERRVETTGEVYLEVASNKAKPFIVQSQGQEIRVLGTAFNIRSYKASTITTLVHGKIALTPSGTNKQTVLTPGNQAVLSGTGLRVSDVDPMDYTAWRDGIILNKDASLQEICQELERWYGVRFIFPVGFDNSERAIISIDRNEKLSSFLAALRNSYRVAFEIKGKEVYVR</sequence>
<dbReference type="PANTHER" id="PTHR30273:SF2">
    <property type="entry name" value="PROTEIN FECR"/>
    <property type="match status" value="1"/>
</dbReference>
<reference evidence="5" key="1">
    <citation type="submission" date="2017-02" db="EMBL/GenBank/DDBJ databases">
        <authorList>
            <person name="Varghese N."/>
            <person name="Submissions S."/>
        </authorList>
    </citation>
    <scope>NUCLEOTIDE SEQUENCE [LARGE SCALE GENOMIC DNA]</scope>
    <source>
        <strain evidence="5">DSM 24091</strain>
    </source>
</reference>
<dbReference type="OrthoDB" id="649666at2"/>
<dbReference type="PANTHER" id="PTHR30273">
    <property type="entry name" value="PERIPLASMIC SIGNAL SENSOR AND SIGMA FACTOR ACTIVATOR FECR-RELATED"/>
    <property type="match status" value="1"/>
</dbReference>
<evidence type="ECO:0000259" key="3">
    <source>
        <dbReference type="Pfam" id="PF16344"/>
    </source>
</evidence>
<feature type="domain" description="Protein FecR C-terminal" evidence="3">
    <location>
        <begin position="318"/>
        <end position="383"/>
    </location>
</feature>
<dbReference type="InterPro" id="IPR032508">
    <property type="entry name" value="FecR_C"/>
</dbReference>
<keyword evidence="1" id="KW-0472">Membrane</keyword>
<dbReference type="InterPro" id="IPR006860">
    <property type="entry name" value="FecR"/>
</dbReference>
<organism evidence="4 5">
    <name type="scientific">Sphingobacterium nematocida</name>
    <dbReference type="NCBI Taxonomy" id="1513896"/>
    <lineage>
        <taxon>Bacteria</taxon>
        <taxon>Pseudomonadati</taxon>
        <taxon>Bacteroidota</taxon>
        <taxon>Sphingobacteriia</taxon>
        <taxon>Sphingobacteriales</taxon>
        <taxon>Sphingobacteriaceae</taxon>
        <taxon>Sphingobacterium</taxon>
    </lineage>
</organism>
<gene>
    <name evidence="4" type="ORF">SAMN05660841_04268</name>
</gene>
<dbReference type="GO" id="GO:0016989">
    <property type="term" value="F:sigma factor antagonist activity"/>
    <property type="evidence" value="ECO:0007669"/>
    <property type="project" value="TreeGrafter"/>
</dbReference>
<evidence type="ECO:0000256" key="1">
    <source>
        <dbReference type="SAM" id="Phobius"/>
    </source>
</evidence>
<evidence type="ECO:0000259" key="2">
    <source>
        <dbReference type="Pfam" id="PF04773"/>
    </source>
</evidence>
<feature type="domain" description="FecR protein" evidence="2">
    <location>
        <begin position="179"/>
        <end position="271"/>
    </location>
</feature>
<dbReference type="EMBL" id="FUZF01000030">
    <property type="protein sequence ID" value="SKC10637.1"/>
    <property type="molecule type" value="Genomic_DNA"/>
</dbReference>
<dbReference type="Gene3D" id="3.55.50.30">
    <property type="match status" value="1"/>
</dbReference>
<dbReference type="Pfam" id="PF04773">
    <property type="entry name" value="FecR"/>
    <property type="match status" value="1"/>
</dbReference>
<name>A0A1T5GQH4_9SPHI</name>
<keyword evidence="1" id="KW-0812">Transmembrane</keyword>
<dbReference type="RefSeq" id="WP_079645891.1">
    <property type="nucleotide sequence ID" value="NZ_FUZF01000030.1"/>
</dbReference>
<dbReference type="STRING" id="1513896.SAMN05660841_04268"/>
<accession>A0A1T5GQH4</accession>
<dbReference type="Pfam" id="PF16344">
    <property type="entry name" value="FecR_C"/>
    <property type="match status" value="1"/>
</dbReference>
<dbReference type="Gene3D" id="2.60.120.1440">
    <property type="match status" value="1"/>
</dbReference>
<evidence type="ECO:0000313" key="5">
    <source>
        <dbReference type="Proteomes" id="UP000190150"/>
    </source>
</evidence>
<dbReference type="Proteomes" id="UP000190150">
    <property type="component" value="Unassembled WGS sequence"/>
</dbReference>
<feature type="transmembrane region" description="Helical" evidence="1">
    <location>
        <begin position="89"/>
        <end position="109"/>
    </location>
</feature>
<keyword evidence="1" id="KW-1133">Transmembrane helix</keyword>
<dbReference type="AlphaFoldDB" id="A0A1T5GQH4"/>
<evidence type="ECO:0000313" key="4">
    <source>
        <dbReference type="EMBL" id="SKC10637.1"/>
    </source>
</evidence>
<proteinExistence type="predicted"/>
<dbReference type="InterPro" id="IPR012373">
    <property type="entry name" value="Ferrdict_sens_TM"/>
</dbReference>